<dbReference type="EMBL" id="AACCXM010000004">
    <property type="protein sequence ID" value="EAK0468998.1"/>
    <property type="molecule type" value="Genomic_DNA"/>
</dbReference>
<dbReference type="PIRSF" id="PIRSF028687">
    <property type="entry name" value="UCP028687"/>
    <property type="match status" value="1"/>
</dbReference>
<dbReference type="RefSeq" id="WP_002850428.1">
    <property type="nucleotide sequence ID" value="NZ_AABUZP020000015.1"/>
</dbReference>
<sequence>MKSLIFALLVVGVFVGCAAFTPEPKTQDVVVQKVDKDDLREIIKNDKMLAGMEINPEAIFSAVGEGIPPIDTVSPAQARALAKRSAVADAYRQLASKLYGVKINAKDTVKDAMLRDSVIETRVTGLIKNAAIINQDFKDGLFRVEMELKIDKDKWQELFAY</sequence>
<evidence type="ECO:0000256" key="1">
    <source>
        <dbReference type="SAM" id="SignalP"/>
    </source>
</evidence>
<dbReference type="Proteomes" id="UP000557842">
    <property type="component" value="Unassembled WGS sequence"/>
</dbReference>
<protein>
    <submittedName>
        <fullName evidence="3">Lipoprotein required for motility</fullName>
    </submittedName>
</protein>
<dbReference type="AlphaFoldDB" id="A0A5L8LEV7"/>
<dbReference type="EMBL" id="AABQDW010000019">
    <property type="protein sequence ID" value="EAI5408694.1"/>
    <property type="molecule type" value="Genomic_DNA"/>
</dbReference>
<dbReference type="EMBL" id="AACCXK010000004">
    <property type="protein sequence ID" value="EAK0452721.1"/>
    <property type="molecule type" value="Genomic_DNA"/>
</dbReference>
<name>A0A5L8LEV7_CAMFE</name>
<feature type="signal peptide" evidence="1">
    <location>
        <begin position="1"/>
        <end position="18"/>
    </location>
</feature>
<dbReference type="GeneID" id="61065279"/>
<reference evidence="3 5" key="1">
    <citation type="submission" date="2018-05" db="EMBL/GenBank/DDBJ databases">
        <authorList>
            <consortium name="PulseNet: The National Subtyping Network for Foodborne Disease Surveillance"/>
            <person name="Tarr C.L."/>
            <person name="Trees E."/>
            <person name="Katz L.S."/>
            <person name="Carleton-Romer H.A."/>
            <person name="Stroika S."/>
            <person name="Kucerova Z."/>
            <person name="Roache K.F."/>
            <person name="Sabol A.L."/>
            <person name="Besser J."/>
            <person name="Gerner-Smidt P."/>
        </authorList>
    </citation>
    <scope>NUCLEOTIDE SEQUENCE</scope>
    <source>
        <strain evidence="3">2014D-0197</strain>
        <strain evidence="2 5">2016D-0221</strain>
        <strain evidence="4">D4313</strain>
    </source>
</reference>
<gene>
    <name evidence="3" type="ORF">AAH17_03510</name>
    <name evidence="4" type="ORF">AAH24_06470</name>
    <name evidence="2" type="ORF">BVH53_08320</name>
</gene>
<accession>A0A5L8LEV7</accession>
<feature type="chain" id="PRO_5036146469" evidence="1">
    <location>
        <begin position="19"/>
        <end position="161"/>
    </location>
</feature>
<keyword evidence="3" id="KW-0449">Lipoprotein</keyword>
<proteinExistence type="predicted"/>
<evidence type="ECO:0000313" key="3">
    <source>
        <dbReference type="EMBL" id="EAK0452721.1"/>
    </source>
</evidence>
<evidence type="ECO:0000313" key="2">
    <source>
        <dbReference type="EMBL" id="EAI5408694.1"/>
    </source>
</evidence>
<keyword evidence="1" id="KW-0732">Signal</keyword>
<comment type="caution">
    <text evidence="3">The sequence shown here is derived from an EMBL/GenBank/DDBJ whole genome shotgun (WGS) entry which is preliminary data.</text>
</comment>
<evidence type="ECO:0000313" key="5">
    <source>
        <dbReference type="Proteomes" id="UP000557842"/>
    </source>
</evidence>
<organism evidence="3">
    <name type="scientific">Campylobacter fetus</name>
    <dbReference type="NCBI Taxonomy" id="196"/>
    <lineage>
        <taxon>Bacteria</taxon>
        <taxon>Pseudomonadati</taxon>
        <taxon>Campylobacterota</taxon>
        <taxon>Epsilonproteobacteria</taxon>
        <taxon>Campylobacterales</taxon>
        <taxon>Campylobacteraceae</taxon>
        <taxon>Campylobacter</taxon>
    </lineage>
</organism>
<evidence type="ECO:0000313" key="4">
    <source>
        <dbReference type="EMBL" id="EAK0468998.1"/>
    </source>
</evidence>
<dbReference type="PROSITE" id="PS51257">
    <property type="entry name" value="PROKAR_LIPOPROTEIN"/>
    <property type="match status" value="1"/>
</dbReference>
<dbReference type="InterPro" id="IPR007293">
    <property type="entry name" value="FlgP"/>
</dbReference>